<protein>
    <recommendedName>
        <fullName evidence="1">Smr domain-containing protein</fullName>
    </recommendedName>
</protein>
<feature type="non-terminal residue" evidence="2">
    <location>
        <position position="1"/>
    </location>
</feature>
<feature type="domain" description="Smr" evidence="1">
    <location>
        <begin position="2"/>
        <end position="78"/>
    </location>
</feature>
<gene>
    <name evidence="2" type="ORF">EDB92DRAFT_1795911</name>
</gene>
<dbReference type="SMART" id="SM00463">
    <property type="entry name" value="SMR"/>
    <property type="match status" value="1"/>
</dbReference>
<reference evidence="2" key="1">
    <citation type="submission" date="2022-01" db="EMBL/GenBank/DDBJ databases">
        <title>Comparative genomics reveals a dynamic genome evolution in the ectomycorrhizal milk-cap (Lactarius) mushrooms.</title>
        <authorList>
            <consortium name="DOE Joint Genome Institute"/>
            <person name="Lebreton A."/>
            <person name="Tang N."/>
            <person name="Kuo A."/>
            <person name="LaButti K."/>
            <person name="Drula E."/>
            <person name="Barry K."/>
            <person name="Clum A."/>
            <person name="Lipzen A."/>
            <person name="Mousain D."/>
            <person name="Ng V."/>
            <person name="Wang R."/>
            <person name="Wang X."/>
            <person name="Dai Y."/>
            <person name="Henrissat B."/>
            <person name="Grigoriev I.V."/>
            <person name="Guerin-Laguette A."/>
            <person name="Yu F."/>
            <person name="Martin F.M."/>
        </authorList>
    </citation>
    <scope>NUCLEOTIDE SEQUENCE</scope>
    <source>
        <strain evidence="2">QP</strain>
    </source>
</reference>
<evidence type="ECO:0000313" key="2">
    <source>
        <dbReference type="EMBL" id="KAH8994075.1"/>
    </source>
</evidence>
<dbReference type="InterPro" id="IPR053020">
    <property type="entry name" value="Smr_domain_protein"/>
</dbReference>
<dbReference type="AlphaFoldDB" id="A0AAD4LMT1"/>
<dbReference type="SUPFAM" id="SSF160443">
    <property type="entry name" value="SMR domain-like"/>
    <property type="match status" value="1"/>
</dbReference>
<dbReference type="Pfam" id="PF01713">
    <property type="entry name" value="Smr"/>
    <property type="match status" value="1"/>
</dbReference>
<dbReference type="InterPro" id="IPR002625">
    <property type="entry name" value="Smr_dom"/>
</dbReference>
<dbReference type="InterPro" id="IPR036063">
    <property type="entry name" value="Smr_dom_sf"/>
</dbReference>
<comment type="caution">
    <text evidence="2">The sequence shown here is derived from an EMBL/GenBank/DDBJ whole genome shotgun (WGS) entry which is preliminary data.</text>
</comment>
<evidence type="ECO:0000313" key="3">
    <source>
        <dbReference type="Proteomes" id="UP001201163"/>
    </source>
</evidence>
<keyword evidence="3" id="KW-1185">Reference proteome</keyword>
<proteinExistence type="predicted"/>
<evidence type="ECO:0000259" key="1">
    <source>
        <dbReference type="PROSITE" id="PS50828"/>
    </source>
</evidence>
<sequence>TIDVHRLKPTEATRKTEIAIRDALVAGATRLRVICGRGNHSKGGIPVLKLALIGAMEQHKIEAEVDPINPGVINIKLPVS</sequence>
<dbReference type="PANTHER" id="PTHR47417:SF1">
    <property type="entry name" value="SMR DOMAIN-CONTAINING PROTEIN YPL199C"/>
    <property type="match status" value="1"/>
</dbReference>
<dbReference type="PANTHER" id="PTHR47417">
    <property type="entry name" value="SMR DOMAIN-CONTAINING PROTEIN YPL199C"/>
    <property type="match status" value="1"/>
</dbReference>
<accession>A0AAD4LMT1</accession>
<organism evidence="2 3">
    <name type="scientific">Lactarius akahatsu</name>
    <dbReference type="NCBI Taxonomy" id="416441"/>
    <lineage>
        <taxon>Eukaryota</taxon>
        <taxon>Fungi</taxon>
        <taxon>Dikarya</taxon>
        <taxon>Basidiomycota</taxon>
        <taxon>Agaricomycotina</taxon>
        <taxon>Agaricomycetes</taxon>
        <taxon>Russulales</taxon>
        <taxon>Russulaceae</taxon>
        <taxon>Lactarius</taxon>
    </lineage>
</organism>
<dbReference type="Gene3D" id="3.30.1370.110">
    <property type="match status" value="1"/>
</dbReference>
<dbReference type="Proteomes" id="UP001201163">
    <property type="component" value="Unassembled WGS sequence"/>
</dbReference>
<dbReference type="PROSITE" id="PS50828">
    <property type="entry name" value="SMR"/>
    <property type="match status" value="1"/>
</dbReference>
<dbReference type="EMBL" id="JAKELL010000016">
    <property type="protein sequence ID" value="KAH8994075.1"/>
    <property type="molecule type" value="Genomic_DNA"/>
</dbReference>
<name>A0AAD4LMT1_9AGAM</name>